<dbReference type="AlphaFoldDB" id="A0A0L0FT47"/>
<dbReference type="InterPro" id="IPR012292">
    <property type="entry name" value="Globin/Proto"/>
</dbReference>
<protein>
    <submittedName>
        <fullName evidence="2">Uncharacterized protein</fullName>
    </submittedName>
</protein>
<keyword evidence="3" id="KW-1185">Reference proteome</keyword>
<organism evidence="2 3">
    <name type="scientific">Sphaeroforma arctica JP610</name>
    <dbReference type="NCBI Taxonomy" id="667725"/>
    <lineage>
        <taxon>Eukaryota</taxon>
        <taxon>Ichthyosporea</taxon>
        <taxon>Ichthyophonida</taxon>
        <taxon>Sphaeroforma</taxon>
    </lineage>
</organism>
<feature type="compositionally biased region" description="Polar residues" evidence="1">
    <location>
        <begin position="70"/>
        <end position="83"/>
    </location>
</feature>
<evidence type="ECO:0000256" key="1">
    <source>
        <dbReference type="SAM" id="MobiDB-lite"/>
    </source>
</evidence>
<evidence type="ECO:0000313" key="2">
    <source>
        <dbReference type="EMBL" id="KNC79972.1"/>
    </source>
</evidence>
<dbReference type="GO" id="GO:0020037">
    <property type="term" value="F:heme binding"/>
    <property type="evidence" value="ECO:0007669"/>
    <property type="project" value="InterPro"/>
</dbReference>
<dbReference type="EMBL" id="KQ242215">
    <property type="protein sequence ID" value="KNC79972.1"/>
    <property type="molecule type" value="Genomic_DNA"/>
</dbReference>
<proteinExistence type="predicted"/>
<dbReference type="Proteomes" id="UP000054560">
    <property type="component" value="Unassembled WGS sequence"/>
</dbReference>
<gene>
    <name evidence="2" type="ORF">SARC_07655</name>
</gene>
<reference evidence="2 3" key="1">
    <citation type="submission" date="2011-02" db="EMBL/GenBank/DDBJ databases">
        <title>The Genome Sequence of Sphaeroforma arctica JP610.</title>
        <authorList>
            <consortium name="The Broad Institute Genome Sequencing Platform"/>
            <person name="Russ C."/>
            <person name="Cuomo C."/>
            <person name="Young S.K."/>
            <person name="Zeng Q."/>
            <person name="Gargeya S."/>
            <person name="Alvarado L."/>
            <person name="Berlin A."/>
            <person name="Chapman S.B."/>
            <person name="Chen Z."/>
            <person name="Freedman E."/>
            <person name="Gellesch M."/>
            <person name="Goldberg J."/>
            <person name="Griggs A."/>
            <person name="Gujja S."/>
            <person name="Heilman E."/>
            <person name="Heiman D."/>
            <person name="Howarth C."/>
            <person name="Mehta T."/>
            <person name="Neiman D."/>
            <person name="Pearson M."/>
            <person name="Roberts A."/>
            <person name="Saif S."/>
            <person name="Shea T."/>
            <person name="Shenoy N."/>
            <person name="Sisk P."/>
            <person name="Stolte C."/>
            <person name="Sykes S."/>
            <person name="White J."/>
            <person name="Yandava C."/>
            <person name="Burger G."/>
            <person name="Gray M.W."/>
            <person name="Holland P.W.H."/>
            <person name="King N."/>
            <person name="Lang F.B.F."/>
            <person name="Roger A.J."/>
            <person name="Ruiz-Trillo I."/>
            <person name="Haas B."/>
            <person name="Nusbaum C."/>
            <person name="Birren B."/>
        </authorList>
    </citation>
    <scope>NUCLEOTIDE SEQUENCE [LARGE SCALE GENOMIC DNA]</scope>
    <source>
        <strain evidence="2 3">JP610</strain>
    </source>
</reference>
<dbReference type="Gene3D" id="1.10.490.10">
    <property type="entry name" value="Globins"/>
    <property type="match status" value="1"/>
</dbReference>
<feature type="compositionally biased region" description="Low complexity" evidence="1">
    <location>
        <begin position="32"/>
        <end position="41"/>
    </location>
</feature>
<sequence>MLAPASLPVLEMKKLQLNDSKNQQTKSKRTKSQQTSTTSLDADSLTFSEIHKTVLREVASETFTKTYENTDTYDSSTEDTLVSPTGKKSFASDAGLKEGSSSLIKLKRFFVPPLPRKQKNKATSSDNSNASFLSHSDCLRVRRTWKMACLPKSPQDVFPLLQFSEQFYGTVAVLEPRSKALFTNFLVRSGKLTMMLHLIVSEVEAMVMDNKLEHSKRCRERIKRVLYKHKQASIDTDILIKGGKALLQALIARLGSTFKWTCLLCAKSTPCTCQSSVGVHADKDNVRVGIKQYTSAYSADNIRLPLEKDDAASWMLVYATIVYILENNGKYSFNAEQKTRVYDICTEIDLGLARYKLGIRPTPHKTGYNVFPINPFPINRMGAWLSRSASISPTKGLGEDSVPEFSDSDFLGPDSERERTPSNPELQGMQRNRKGPMPLYRSMDG</sequence>
<dbReference type="CDD" id="cd01040">
    <property type="entry name" value="Mb-like"/>
    <property type="match status" value="1"/>
</dbReference>
<evidence type="ECO:0000313" key="3">
    <source>
        <dbReference type="Proteomes" id="UP000054560"/>
    </source>
</evidence>
<accession>A0A0L0FT47</accession>
<feature type="region of interest" description="Disordered" evidence="1">
    <location>
        <begin position="70"/>
        <end position="94"/>
    </location>
</feature>
<feature type="region of interest" description="Disordered" evidence="1">
    <location>
        <begin position="15"/>
        <end position="41"/>
    </location>
</feature>
<feature type="region of interest" description="Disordered" evidence="1">
    <location>
        <begin position="395"/>
        <end position="445"/>
    </location>
</feature>
<name>A0A0L0FT47_9EUKA</name>
<dbReference type="RefSeq" id="XP_014153874.1">
    <property type="nucleotide sequence ID" value="XM_014298399.1"/>
</dbReference>
<dbReference type="InterPro" id="IPR044399">
    <property type="entry name" value="Mb-like_M"/>
</dbReference>
<dbReference type="GeneID" id="25908159"/>
<dbReference type="GO" id="GO:0019825">
    <property type="term" value="F:oxygen binding"/>
    <property type="evidence" value="ECO:0007669"/>
    <property type="project" value="InterPro"/>
</dbReference>